<dbReference type="GO" id="GO:0050660">
    <property type="term" value="F:flavin adenine dinucleotide binding"/>
    <property type="evidence" value="ECO:0007669"/>
    <property type="project" value="InterPro"/>
</dbReference>
<evidence type="ECO:0000256" key="3">
    <source>
        <dbReference type="ARBA" id="ARBA00022630"/>
    </source>
</evidence>
<accession>A0A1B6C574</accession>
<dbReference type="Gene3D" id="3.50.50.60">
    <property type="entry name" value="FAD/NAD(P)-binding domain"/>
    <property type="match status" value="1"/>
</dbReference>
<name>A0A1B6C574_9HEMI</name>
<feature type="domain" description="Glucose-methanol-choline oxidoreductase C-terminal" evidence="7">
    <location>
        <begin position="481"/>
        <end position="622"/>
    </location>
</feature>
<dbReference type="SUPFAM" id="SSF54373">
    <property type="entry name" value="FAD-linked reductases, C-terminal domain"/>
    <property type="match status" value="1"/>
</dbReference>
<evidence type="ECO:0000256" key="5">
    <source>
        <dbReference type="PIRSR" id="PIRSR000137-2"/>
    </source>
</evidence>
<feature type="domain" description="Glucose-methanol-choline oxidoreductase N-terminal" evidence="6">
    <location>
        <begin position="69"/>
        <end position="371"/>
    </location>
</feature>
<dbReference type="Pfam" id="PF00732">
    <property type="entry name" value="GMC_oxred_N"/>
    <property type="match status" value="1"/>
</dbReference>
<evidence type="ECO:0000256" key="1">
    <source>
        <dbReference type="ARBA" id="ARBA00001974"/>
    </source>
</evidence>
<evidence type="ECO:0000256" key="4">
    <source>
        <dbReference type="ARBA" id="ARBA00022827"/>
    </source>
</evidence>
<dbReference type="AlphaFoldDB" id="A0A1B6C574"/>
<dbReference type="Pfam" id="PF05199">
    <property type="entry name" value="GMC_oxred_C"/>
    <property type="match status" value="1"/>
</dbReference>
<evidence type="ECO:0000313" key="8">
    <source>
        <dbReference type="EMBL" id="JAS08653.1"/>
    </source>
</evidence>
<reference evidence="8" key="1">
    <citation type="submission" date="2015-12" db="EMBL/GenBank/DDBJ databases">
        <title>De novo transcriptome assembly of four potential Pierce s Disease insect vectors from Arizona vineyards.</title>
        <authorList>
            <person name="Tassone E.E."/>
        </authorList>
    </citation>
    <scope>NUCLEOTIDE SEQUENCE</scope>
</reference>
<dbReference type="GO" id="GO:0016614">
    <property type="term" value="F:oxidoreductase activity, acting on CH-OH group of donors"/>
    <property type="evidence" value="ECO:0007669"/>
    <property type="project" value="InterPro"/>
</dbReference>
<dbReference type="PANTHER" id="PTHR11552:SF147">
    <property type="entry name" value="CHOLINE DEHYDROGENASE, MITOCHONDRIAL"/>
    <property type="match status" value="1"/>
</dbReference>
<organism evidence="8">
    <name type="scientific">Clastoptera arizonana</name>
    <name type="common">Arizona spittle bug</name>
    <dbReference type="NCBI Taxonomy" id="38151"/>
    <lineage>
        <taxon>Eukaryota</taxon>
        <taxon>Metazoa</taxon>
        <taxon>Ecdysozoa</taxon>
        <taxon>Arthropoda</taxon>
        <taxon>Hexapoda</taxon>
        <taxon>Insecta</taxon>
        <taxon>Pterygota</taxon>
        <taxon>Neoptera</taxon>
        <taxon>Paraneoptera</taxon>
        <taxon>Hemiptera</taxon>
        <taxon>Auchenorrhyncha</taxon>
        <taxon>Cercopoidea</taxon>
        <taxon>Clastopteridae</taxon>
        <taxon>Clastoptera</taxon>
    </lineage>
</organism>
<sequence>MLDNLTIDTVFPSPSWIHQPCVAQTSGYPAFLFSQLVNSLLASQCALMLPPYPDNCAPYITSSDKDITFDFVIVGGGVAGSILANRLSETDSWRVLLIEAGHDPPMTARVPKYHKEILGSSIDWQYVSEAEDGMYRGMKNGRNNWPRGKALGGSSVLGRMLYSRGTKYDYDRWGKSVEKGWDYDDVLGSFKISENMQDLSIMGNEHLAEYHATNGFLNLNLFKSSSEVIPILKEAVLDLQMNGIADEEEDPEQFGFVHMHATIDHGERLDVARAFLTAVKDRPNLFVMKDCFVTKILFDSNKRAYGIEYIYKSDKKTRKILAKKEVVLTAGTINSAQLLMLSGVGPENQLKPLGIPVVQNLQVGCNLQDHPIFYGAVITINLTNPDNCGDPDLDEAFEYFNYREGPLSNIGLSELVGYIGVRKNSTIPDIEIYSMFFRHNNTQDFEVFSKTISLSEDAVNAYLNFIREHNVLIMMPILLRPKSRGSVKLRSKDPYDKPLISPKYMSHPEDRSTLVSGIRYISDLVNSHTFKTLNAELKQFPFDDCEEIEFETDEHWLCMMSYLLGTFHDPVGTVKMGMTKDRTSVVDDRLKVKGVKGLRVADASIMPFITSGGTMAPTMMIAEKAASIMKADYLAHNNVPECSKMSENSEC</sequence>
<gene>
    <name evidence="8" type="ORF">g.29055</name>
</gene>
<dbReference type="InterPro" id="IPR000172">
    <property type="entry name" value="GMC_OxRdtase_N"/>
</dbReference>
<evidence type="ECO:0000259" key="6">
    <source>
        <dbReference type="Pfam" id="PF00732"/>
    </source>
</evidence>
<dbReference type="InterPro" id="IPR012132">
    <property type="entry name" value="GMC_OxRdtase"/>
</dbReference>
<feature type="binding site" evidence="5">
    <location>
        <position position="293"/>
    </location>
    <ligand>
        <name>FAD</name>
        <dbReference type="ChEBI" id="CHEBI:57692"/>
    </ligand>
</feature>
<keyword evidence="3" id="KW-0285">Flavoprotein</keyword>
<comment type="similarity">
    <text evidence="2">Belongs to the GMC oxidoreductase family.</text>
</comment>
<evidence type="ECO:0000256" key="2">
    <source>
        <dbReference type="ARBA" id="ARBA00010790"/>
    </source>
</evidence>
<dbReference type="EMBL" id="GEDC01028645">
    <property type="protein sequence ID" value="JAS08653.1"/>
    <property type="molecule type" value="Transcribed_RNA"/>
</dbReference>
<evidence type="ECO:0000259" key="7">
    <source>
        <dbReference type="Pfam" id="PF05199"/>
    </source>
</evidence>
<dbReference type="Gene3D" id="3.30.560.10">
    <property type="entry name" value="Glucose Oxidase, domain 3"/>
    <property type="match status" value="1"/>
</dbReference>
<dbReference type="InterPro" id="IPR036188">
    <property type="entry name" value="FAD/NAD-bd_sf"/>
</dbReference>
<keyword evidence="4 5" id="KW-0274">FAD</keyword>
<protein>
    <recommendedName>
        <fullName evidence="9">Glucose-methanol-choline oxidoreductase N-terminal domain-containing protein</fullName>
    </recommendedName>
</protein>
<dbReference type="SUPFAM" id="SSF51905">
    <property type="entry name" value="FAD/NAD(P)-binding domain"/>
    <property type="match status" value="1"/>
</dbReference>
<dbReference type="PANTHER" id="PTHR11552">
    <property type="entry name" value="GLUCOSE-METHANOL-CHOLINE GMC OXIDOREDUCTASE"/>
    <property type="match status" value="1"/>
</dbReference>
<comment type="cofactor">
    <cofactor evidence="1 5">
        <name>FAD</name>
        <dbReference type="ChEBI" id="CHEBI:57692"/>
    </cofactor>
</comment>
<proteinExistence type="inferred from homology"/>
<dbReference type="PIRSF" id="PIRSF000137">
    <property type="entry name" value="Alcohol_oxidase"/>
    <property type="match status" value="1"/>
</dbReference>
<dbReference type="InterPro" id="IPR007867">
    <property type="entry name" value="GMC_OxRtase_C"/>
</dbReference>
<evidence type="ECO:0008006" key="9">
    <source>
        <dbReference type="Google" id="ProtNLM"/>
    </source>
</evidence>